<evidence type="ECO:0000313" key="2">
    <source>
        <dbReference type="Proteomes" id="UP001610657"/>
    </source>
</evidence>
<dbReference type="EMBL" id="JAVCQK010000020">
    <property type="protein sequence ID" value="MFH7517978.1"/>
    <property type="molecule type" value="Genomic_DNA"/>
</dbReference>
<name>A0ABW7NSV9_9PSED</name>
<reference evidence="1 2" key="1">
    <citation type="submission" date="2023-08" db="EMBL/GenBank/DDBJ databases">
        <title>Genomic and mutational analysis of Pseudomonas syringae pv. tagetis EB037 pathogenicity on sunflower.</title>
        <authorList>
            <person name="Maul J.E."/>
        </authorList>
    </citation>
    <scope>NUCLEOTIDE SEQUENCE [LARGE SCALE GENOMIC DNA]</scope>
    <source>
        <strain evidence="1 2">EB037_T1</strain>
    </source>
</reference>
<dbReference type="Proteomes" id="UP001610657">
    <property type="component" value="Unassembled WGS sequence"/>
</dbReference>
<comment type="caution">
    <text evidence="1">The sequence shown here is derived from an EMBL/GenBank/DDBJ whole genome shotgun (WGS) entry which is preliminary data.</text>
</comment>
<dbReference type="RefSeq" id="WP_395514289.1">
    <property type="nucleotide sequence ID" value="NZ_JAVCPR010000019.1"/>
</dbReference>
<keyword evidence="2" id="KW-1185">Reference proteome</keyword>
<protein>
    <submittedName>
        <fullName evidence="1">Uncharacterized protein</fullName>
    </submittedName>
</protein>
<organism evidence="1 2">
    <name type="scientific">Pseudomonas syringae pv. tagetis</name>
    <dbReference type="NCBI Taxonomy" id="129140"/>
    <lineage>
        <taxon>Bacteria</taxon>
        <taxon>Pseudomonadati</taxon>
        <taxon>Pseudomonadota</taxon>
        <taxon>Gammaproteobacteria</taxon>
        <taxon>Pseudomonadales</taxon>
        <taxon>Pseudomonadaceae</taxon>
        <taxon>Pseudomonas</taxon>
    </lineage>
</organism>
<sequence length="117" mass="13197">SSMMDWHPLSTRKTLTSCPGSVDHYRNESIRLLEDRLLAEPLSDEPDRADNLKPSHFLAISALLELLKEPVKHPRPNGLNQAAVIESILARFEFRGLGKRTLEEIFSVSNKVMKSST</sequence>
<proteinExistence type="predicted"/>
<accession>A0ABW7NSV9</accession>
<evidence type="ECO:0000313" key="1">
    <source>
        <dbReference type="EMBL" id="MFH7517978.1"/>
    </source>
</evidence>
<gene>
    <name evidence="1" type="ORF">RA271_22710</name>
</gene>
<feature type="non-terminal residue" evidence="1">
    <location>
        <position position="1"/>
    </location>
</feature>